<organism evidence="4 5">
    <name type="scientific">Pseudomonas syringae pv. japonica str. M301072</name>
    <dbReference type="NCBI Taxonomy" id="629262"/>
    <lineage>
        <taxon>Bacteria</taxon>
        <taxon>Pseudomonadati</taxon>
        <taxon>Pseudomonadota</taxon>
        <taxon>Gammaproteobacteria</taxon>
        <taxon>Pseudomonadales</taxon>
        <taxon>Pseudomonadaceae</taxon>
        <taxon>Pseudomonas</taxon>
        <taxon>Pseudomonas syringae</taxon>
    </lineage>
</organism>
<dbReference type="GO" id="GO:0016020">
    <property type="term" value="C:membrane"/>
    <property type="evidence" value="ECO:0007669"/>
    <property type="project" value="InterPro"/>
</dbReference>
<evidence type="ECO:0000256" key="2">
    <source>
        <dbReference type="ARBA" id="ARBA00022448"/>
    </source>
</evidence>
<comment type="similarity">
    <text evidence="1">Belongs to the outer membrane porin (Opr) (TC 1.B.25) family.</text>
</comment>
<dbReference type="EMBL" id="AEAH01004523">
    <property type="protein sequence ID" value="EGH36175.1"/>
    <property type="molecule type" value="Genomic_DNA"/>
</dbReference>
<evidence type="ECO:0000256" key="1">
    <source>
        <dbReference type="ARBA" id="ARBA00009075"/>
    </source>
</evidence>
<feature type="non-terminal residue" evidence="4">
    <location>
        <position position="1"/>
    </location>
</feature>
<dbReference type="Proteomes" id="UP000004471">
    <property type="component" value="Unassembled WGS sequence"/>
</dbReference>
<accession>F3G133</accession>
<dbReference type="InterPro" id="IPR005318">
    <property type="entry name" value="OM_porin_bac"/>
</dbReference>
<name>F3G133_PSESX</name>
<dbReference type="InterPro" id="IPR023614">
    <property type="entry name" value="Porin_dom_sf"/>
</dbReference>
<evidence type="ECO:0000313" key="4">
    <source>
        <dbReference type="EMBL" id="EGH36175.1"/>
    </source>
</evidence>
<evidence type="ECO:0000313" key="5">
    <source>
        <dbReference type="Proteomes" id="UP000004471"/>
    </source>
</evidence>
<dbReference type="AlphaFoldDB" id="F3G133"/>
<sequence>TRVLPIHSDGRPADDFGRLGVAGKARISKTELTV</sequence>
<proteinExistence type="inferred from homology"/>
<reference evidence="4 5" key="1">
    <citation type="journal article" date="2011" name="PLoS Pathog.">
        <title>Dynamic evolution of pathogenicity revealed by sequencing and comparative genomics of 19 Pseudomonas syringae isolates.</title>
        <authorList>
            <person name="Baltrus D.A."/>
            <person name="Nishimura M.T."/>
            <person name="Romanchuk A."/>
            <person name="Chang J.H."/>
            <person name="Mukhtar M.S."/>
            <person name="Cherkis K."/>
            <person name="Roach J."/>
            <person name="Grant S.R."/>
            <person name="Jones C.D."/>
            <person name="Dangl J.L."/>
        </authorList>
    </citation>
    <scope>NUCLEOTIDE SEQUENCE [LARGE SCALE GENOMIC DNA]</scope>
    <source>
        <strain evidence="5">M301072PT</strain>
    </source>
</reference>
<gene>
    <name evidence="4" type="ORF">PSYJA_46761</name>
</gene>
<feature type="non-terminal residue" evidence="4">
    <location>
        <position position="34"/>
    </location>
</feature>
<dbReference type="Gene3D" id="2.40.160.10">
    <property type="entry name" value="Porin"/>
    <property type="match status" value="1"/>
</dbReference>
<evidence type="ECO:0000256" key="3">
    <source>
        <dbReference type="ARBA" id="ARBA00022729"/>
    </source>
</evidence>
<keyword evidence="3" id="KW-0732">Signal</keyword>
<dbReference type="Pfam" id="PF03573">
    <property type="entry name" value="OprD"/>
    <property type="match status" value="1"/>
</dbReference>
<protein>
    <submittedName>
        <fullName evidence="4">OprD family outer membrane porin</fullName>
    </submittedName>
</protein>
<comment type="caution">
    <text evidence="4">The sequence shown here is derived from an EMBL/GenBank/DDBJ whole genome shotgun (WGS) entry which is preliminary data.</text>
</comment>
<keyword evidence="2" id="KW-0813">Transport</keyword>